<dbReference type="AlphaFoldDB" id="A0A940SWP5"/>
<proteinExistence type="predicted"/>
<keyword evidence="1" id="KW-0472">Membrane</keyword>
<evidence type="ECO:0000313" key="3">
    <source>
        <dbReference type="Proteomes" id="UP000674938"/>
    </source>
</evidence>
<keyword evidence="3" id="KW-1185">Reference proteome</keyword>
<evidence type="ECO:0000313" key="2">
    <source>
        <dbReference type="EMBL" id="MBP1042371.1"/>
    </source>
</evidence>
<feature type="transmembrane region" description="Helical" evidence="1">
    <location>
        <begin position="12"/>
        <end position="29"/>
    </location>
</feature>
<reference evidence="2" key="1">
    <citation type="submission" date="2020-12" db="EMBL/GenBank/DDBJ databases">
        <title>Vagococcus allomyrinae sp. nov. and Enterococcus lavae sp. nov., isolated from the larvae of Allomyrina dichotoma.</title>
        <authorList>
            <person name="Lee S.D."/>
        </authorList>
    </citation>
    <scope>NUCLEOTIDE SEQUENCE</scope>
    <source>
        <strain evidence="2">BWB3-3</strain>
    </source>
</reference>
<accession>A0A940SWP5</accession>
<sequence length="60" mass="7191">MKNFLKKNKLSIGVALGISIGWLFNVYFIKHNPWTLTEFLIVFVSFLIISWLIKRRFFLK</sequence>
<name>A0A940SWP5_9ENTE</name>
<comment type="caution">
    <text evidence="2">The sequence shown here is derived from an EMBL/GenBank/DDBJ whole genome shotgun (WGS) entry which is preliminary data.</text>
</comment>
<keyword evidence="1" id="KW-0812">Transmembrane</keyword>
<keyword evidence="1" id="KW-1133">Transmembrane helix</keyword>
<dbReference type="Proteomes" id="UP000674938">
    <property type="component" value="Unassembled WGS sequence"/>
</dbReference>
<dbReference type="RefSeq" id="WP_209529500.1">
    <property type="nucleotide sequence ID" value="NZ_JAEEGA010000010.1"/>
</dbReference>
<dbReference type="EMBL" id="JAEEGA010000010">
    <property type="protein sequence ID" value="MBP1042371.1"/>
    <property type="molecule type" value="Genomic_DNA"/>
</dbReference>
<gene>
    <name evidence="2" type="ORF">I6N95_15225</name>
</gene>
<organism evidence="2 3">
    <name type="scientific">Vagococcus allomyrinae</name>
    <dbReference type="NCBI Taxonomy" id="2794353"/>
    <lineage>
        <taxon>Bacteria</taxon>
        <taxon>Bacillati</taxon>
        <taxon>Bacillota</taxon>
        <taxon>Bacilli</taxon>
        <taxon>Lactobacillales</taxon>
        <taxon>Enterococcaceae</taxon>
        <taxon>Vagococcus</taxon>
    </lineage>
</organism>
<evidence type="ECO:0000256" key="1">
    <source>
        <dbReference type="SAM" id="Phobius"/>
    </source>
</evidence>
<feature type="transmembrane region" description="Helical" evidence="1">
    <location>
        <begin position="35"/>
        <end position="53"/>
    </location>
</feature>
<protein>
    <submittedName>
        <fullName evidence="2">Uncharacterized protein</fullName>
    </submittedName>
</protein>